<dbReference type="AlphaFoldDB" id="A0A366H9K1"/>
<organism evidence="2 3">
    <name type="scientific">Roseimicrobium gellanilyticum</name>
    <dbReference type="NCBI Taxonomy" id="748857"/>
    <lineage>
        <taxon>Bacteria</taxon>
        <taxon>Pseudomonadati</taxon>
        <taxon>Verrucomicrobiota</taxon>
        <taxon>Verrucomicrobiia</taxon>
        <taxon>Verrucomicrobiales</taxon>
        <taxon>Verrucomicrobiaceae</taxon>
        <taxon>Roseimicrobium</taxon>
    </lineage>
</organism>
<proteinExistence type="predicted"/>
<gene>
    <name evidence="2" type="ORF">DES53_112202</name>
</gene>
<sequence length="82" mass="9088">MATERVNLGLAELGKVLTRFQRDALSRAPFSLRQSAMPRPLCYFSAARRFRGPPGEEEISLTDDQQPGSAKPVELPTKSSVR</sequence>
<name>A0A366H9K1_9BACT</name>
<reference evidence="2 3" key="1">
    <citation type="submission" date="2018-06" db="EMBL/GenBank/DDBJ databases">
        <title>Genomic Encyclopedia of Type Strains, Phase IV (KMG-IV): sequencing the most valuable type-strain genomes for metagenomic binning, comparative biology and taxonomic classification.</title>
        <authorList>
            <person name="Goeker M."/>
        </authorList>
    </citation>
    <scope>NUCLEOTIDE SEQUENCE [LARGE SCALE GENOMIC DNA]</scope>
    <source>
        <strain evidence="2 3">DSM 25532</strain>
    </source>
</reference>
<keyword evidence="3" id="KW-1185">Reference proteome</keyword>
<feature type="region of interest" description="Disordered" evidence="1">
    <location>
        <begin position="54"/>
        <end position="82"/>
    </location>
</feature>
<comment type="caution">
    <text evidence="2">The sequence shown here is derived from an EMBL/GenBank/DDBJ whole genome shotgun (WGS) entry which is preliminary data.</text>
</comment>
<evidence type="ECO:0000256" key="1">
    <source>
        <dbReference type="SAM" id="MobiDB-lite"/>
    </source>
</evidence>
<dbReference type="EMBL" id="QNRR01000012">
    <property type="protein sequence ID" value="RBP38204.1"/>
    <property type="molecule type" value="Genomic_DNA"/>
</dbReference>
<evidence type="ECO:0000313" key="3">
    <source>
        <dbReference type="Proteomes" id="UP000253426"/>
    </source>
</evidence>
<accession>A0A366H9K1</accession>
<dbReference type="Proteomes" id="UP000253426">
    <property type="component" value="Unassembled WGS sequence"/>
</dbReference>
<protein>
    <submittedName>
        <fullName evidence="2">Uncharacterized protein</fullName>
    </submittedName>
</protein>
<evidence type="ECO:0000313" key="2">
    <source>
        <dbReference type="EMBL" id="RBP38204.1"/>
    </source>
</evidence>